<comment type="cofactor">
    <cofactor evidence="1">
        <name>Zn(2+)</name>
        <dbReference type="ChEBI" id="CHEBI:29105"/>
    </cofactor>
</comment>
<evidence type="ECO:0000256" key="11">
    <source>
        <dbReference type="ARBA" id="ARBA00022840"/>
    </source>
</evidence>
<comment type="similarity">
    <text evidence="3 16 17">Belongs to the SecA family.</text>
</comment>
<keyword evidence="7" id="KW-0997">Cell inner membrane</keyword>
<keyword evidence="5 16" id="KW-1003">Cell membrane</keyword>
<keyword evidence="14 16" id="KW-0811">Translocation</keyword>
<dbReference type="SMART" id="SM00957">
    <property type="entry name" value="SecA_DEAD"/>
    <property type="match status" value="1"/>
</dbReference>
<accession>A0ABV3L907</accession>
<keyword evidence="10" id="KW-0862">Zinc</keyword>
<dbReference type="InterPro" id="IPR000185">
    <property type="entry name" value="SecA"/>
</dbReference>
<comment type="subcellular location">
    <subcellularLocation>
        <location evidence="16">Cell membrane</location>
        <topology evidence="16">Peripheral membrane protein</topology>
        <orientation evidence="16">Cytoplasmic side</orientation>
    </subcellularLocation>
    <subcellularLocation>
        <location evidence="16">Cytoplasm</location>
    </subcellularLocation>
    <subcellularLocation>
        <location evidence="2">Membrane</location>
        <topology evidence="2">Peripheral membrane protein</topology>
    </subcellularLocation>
    <text evidence="16">Distribution is 50-50.</text>
</comment>
<dbReference type="InterPro" id="IPR001650">
    <property type="entry name" value="Helicase_C-like"/>
</dbReference>
<dbReference type="Gene3D" id="3.90.1440.10">
    <property type="entry name" value="SecA, preprotein cross-linking domain"/>
    <property type="match status" value="1"/>
</dbReference>
<evidence type="ECO:0000256" key="14">
    <source>
        <dbReference type="ARBA" id="ARBA00023010"/>
    </source>
</evidence>
<keyword evidence="9 16" id="KW-0547">Nucleotide-binding</keyword>
<dbReference type="Pfam" id="PF01043">
    <property type="entry name" value="SecA_PP_bind"/>
    <property type="match status" value="1"/>
</dbReference>
<dbReference type="SUPFAM" id="SSF81767">
    <property type="entry name" value="Pre-protein crosslinking domain of SecA"/>
    <property type="match status" value="1"/>
</dbReference>
<evidence type="ECO:0000256" key="13">
    <source>
        <dbReference type="ARBA" id="ARBA00022967"/>
    </source>
</evidence>
<dbReference type="Pfam" id="PF07517">
    <property type="entry name" value="SecA_DEAD"/>
    <property type="match status" value="1"/>
</dbReference>
<feature type="binding site" evidence="16">
    <location>
        <position position="89"/>
    </location>
    <ligand>
        <name>ATP</name>
        <dbReference type="ChEBI" id="CHEBI:30616"/>
    </ligand>
</feature>
<dbReference type="InterPro" id="IPR036266">
    <property type="entry name" value="SecA_Wing/Scaffold_sf"/>
</dbReference>
<dbReference type="EMBL" id="JBFBVU010000020">
    <property type="protein sequence ID" value="MEV8467993.1"/>
    <property type="molecule type" value="Genomic_DNA"/>
</dbReference>
<gene>
    <name evidence="16 22" type="primary">secA</name>
    <name evidence="22" type="ORF">AB0T83_14545</name>
</gene>
<evidence type="ECO:0000256" key="1">
    <source>
        <dbReference type="ARBA" id="ARBA00001947"/>
    </source>
</evidence>
<dbReference type="InterPro" id="IPR027417">
    <property type="entry name" value="P-loop_NTPase"/>
</dbReference>
<feature type="domain" description="SecA family profile" evidence="21">
    <location>
        <begin position="5"/>
        <end position="614"/>
    </location>
</feature>
<dbReference type="HAMAP" id="MF_01382">
    <property type="entry name" value="SecA"/>
    <property type="match status" value="1"/>
</dbReference>
<keyword evidence="4 16" id="KW-0813">Transport</keyword>
<keyword evidence="13 16" id="KW-1278">Translocase</keyword>
<feature type="binding site" evidence="16">
    <location>
        <begin position="107"/>
        <end position="111"/>
    </location>
    <ligand>
        <name>ATP</name>
        <dbReference type="ChEBI" id="CHEBI:30616"/>
    </ligand>
</feature>
<dbReference type="InterPro" id="IPR036670">
    <property type="entry name" value="SecA_X-link_sf"/>
</dbReference>
<name>A0ABV3L907_9RHOB</name>
<dbReference type="SUPFAM" id="SSF52540">
    <property type="entry name" value="P-loop containing nucleoside triphosphate hydrolases"/>
    <property type="match status" value="2"/>
</dbReference>
<evidence type="ECO:0000256" key="15">
    <source>
        <dbReference type="ARBA" id="ARBA00023136"/>
    </source>
</evidence>
<dbReference type="InterPro" id="IPR014018">
    <property type="entry name" value="SecA_motor_DEAD"/>
</dbReference>
<evidence type="ECO:0000259" key="19">
    <source>
        <dbReference type="PROSITE" id="PS51192"/>
    </source>
</evidence>
<dbReference type="EC" id="7.4.2.8" evidence="16"/>
<evidence type="ECO:0000256" key="10">
    <source>
        <dbReference type="ARBA" id="ARBA00022833"/>
    </source>
</evidence>
<organism evidence="22 23">
    <name type="scientific">Meridianimarinicoccus marinus</name>
    <dbReference type="NCBI Taxonomy" id="3231483"/>
    <lineage>
        <taxon>Bacteria</taxon>
        <taxon>Pseudomonadati</taxon>
        <taxon>Pseudomonadota</taxon>
        <taxon>Alphaproteobacteria</taxon>
        <taxon>Rhodobacterales</taxon>
        <taxon>Paracoccaceae</taxon>
        <taxon>Meridianimarinicoccus</taxon>
    </lineage>
</organism>
<reference evidence="22 23" key="1">
    <citation type="submission" date="2024-07" db="EMBL/GenBank/DDBJ databases">
        <authorList>
            <person name="Kang M."/>
        </authorList>
    </citation>
    <scope>NUCLEOTIDE SEQUENCE [LARGE SCALE GENOMIC DNA]</scope>
    <source>
        <strain evidence="22 23">DFM31</strain>
    </source>
</reference>
<dbReference type="InterPro" id="IPR004027">
    <property type="entry name" value="SEC_C_motif"/>
</dbReference>
<comment type="catalytic activity">
    <reaction evidence="16">
        <text>ATP + H2O + cellular proteinSide 1 = ADP + phosphate + cellular proteinSide 2.</text>
        <dbReference type="EC" id="7.4.2.8"/>
    </reaction>
</comment>
<feature type="domain" description="Helicase ATP-binding" evidence="19">
    <location>
        <begin position="91"/>
        <end position="249"/>
    </location>
</feature>
<evidence type="ECO:0000256" key="3">
    <source>
        <dbReference type="ARBA" id="ARBA00007650"/>
    </source>
</evidence>
<dbReference type="RefSeq" id="WP_366193962.1">
    <property type="nucleotide sequence ID" value="NZ_JBFBVU010000020.1"/>
</dbReference>
<dbReference type="PROSITE" id="PS51192">
    <property type="entry name" value="HELICASE_ATP_BIND_1"/>
    <property type="match status" value="1"/>
</dbReference>
<evidence type="ECO:0000256" key="16">
    <source>
        <dbReference type="HAMAP-Rule" id="MF_01382"/>
    </source>
</evidence>
<dbReference type="InterPro" id="IPR020937">
    <property type="entry name" value="SecA_CS"/>
</dbReference>
<feature type="region of interest" description="Disordered" evidence="18">
    <location>
        <begin position="840"/>
        <end position="893"/>
    </location>
</feature>
<dbReference type="NCBIfam" id="TIGR00963">
    <property type="entry name" value="secA"/>
    <property type="match status" value="1"/>
</dbReference>
<dbReference type="Pfam" id="PF21090">
    <property type="entry name" value="P-loop_SecA"/>
    <property type="match status" value="1"/>
</dbReference>
<dbReference type="Pfam" id="PF02810">
    <property type="entry name" value="SEC-C"/>
    <property type="match status" value="1"/>
</dbReference>
<dbReference type="SMART" id="SM00958">
    <property type="entry name" value="SecA_PP_bind"/>
    <property type="match status" value="1"/>
</dbReference>
<keyword evidence="6 16" id="KW-0963">Cytoplasm</keyword>
<comment type="subunit">
    <text evidence="16">Monomer and homodimer. Part of the essential Sec protein translocation apparatus which comprises SecA, SecYEG and auxiliary proteins SecDF-YajC and YidC.</text>
</comment>
<evidence type="ECO:0000256" key="6">
    <source>
        <dbReference type="ARBA" id="ARBA00022490"/>
    </source>
</evidence>
<dbReference type="Proteomes" id="UP001553161">
    <property type="component" value="Unassembled WGS sequence"/>
</dbReference>
<dbReference type="SUPFAM" id="SSF81886">
    <property type="entry name" value="Helical scaffold and wing domains of SecA"/>
    <property type="match status" value="1"/>
</dbReference>
<evidence type="ECO:0000256" key="12">
    <source>
        <dbReference type="ARBA" id="ARBA00022927"/>
    </source>
</evidence>
<feature type="domain" description="Helicase C-terminal" evidence="20">
    <location>
        <begin position="427"/>
        <end position="622"/>
    </location>
</feature>
<comment type="caution">
    <text evidence="22">The sequence shown here is derived from an EMBL/GenBank/DDBJ whole genome shotgun (WGS) entry which is preliminary data.</text>
</comment>
<evidence type="ECO:0000256" key="2">
    <source>
        <dbReference type="ARBA" id="ARBA00004170"/>
    </source>
</evidence>
<dbReference type="CDD" id="cd18803">
    <property type="entry name" value="SF2_C_secA"/>
    <property type="match status" value="1"/>
</dbReference>
<dbReference type="InterPro" id="IPR044722">
    <property type="entry name" value="SecA_SF2_C"/>
</dbReference>
<dbReference type="PRINTS" id="PR00906">
    <property type="entry name" value="SECA"/>
</dbReference>
<evidence type="ECO:0000313" key="22">
    <source>
        <dbReference type="EMBL" id="MEV8467993.1"/>
    </source>
</evidence>
<dbReference type="PROSITE" id="PS01312">
    <property type="entry name" value="SECA"/>
    <property type="match status" value="1"/>
</dbReference>
<keyword evidence="8" id="KW-0479">Metal-binding</keyword>
<sequence>MLGIGTLAKKVFGTPNDRLVKSVRPIVTKINDLAPEYEALDDAGIKAKTVELQERARAGEDLDKLLPEAFANCREAAHRALGLRAFDVQLVGGIFLHRGNIAEMKTGEGKTLVATFPAYLNALSGKGVHIVTVNDYLARRDAEWMGKVYEALGMTCGVVYPQQPEAEKQAAYAADVTYATNNELGFDYLRDNMKAELAQMSQREHNFAIVDEVDSILIDEARTPLIISGPAQDRSDLYKAVDALIPELTDAHYTLDEKTKNVTFSEEGNDFLEQRMASLGLLPPDQTLYDPESTTLVHHVNQALKAHTLFHKDKDYIVRDSQIVLIDEFTGRMMAGRRLSDGLHQAIEAKEGCAIQPENVTLASVTFQNYFRLYDKLAGMTGTAATEADEFMEIYKLGVVEIPTNRPISRIDEDDQVYRTGREKYEAIVKAIREANEKGQPVLVGTTSIEKSEELSSLLTKAKIPHNVLNARQHEKEAQIVGDAGKLGAVTIATNMAGRGTDIKLGGNVEMKVLEAIAADPDTHPDEIRARIEAAHAADEEDVKNAGGLYVLATERHESRRIDNQLRGRSGRQGDPGRSSFYLSLEDDLMRIFGSERLDKMLSRLGMEEGEAIVHPWVNKSLERAQAKVEGRNFDIRKQLLKFDDVMNDQRKAIFGQRREIMEAVDVNDITQDMRHQLVDDLVETYIPPKTYADQWDGQGLYAEVLDKLGQDLPVIAWTEEEGVDADEIRERLYKAGDEFMAKKAVDFGPENMRNIEKQLLLQTIDGKWRDHLLKLEHLRSVVGFRGYAQRDPLNEYKNESFQLFEGLLNGLREEVTQKLAQIRPLTEEERQAMMAQLAQQQAAAQGRVAPAPTPDTDEAEPAGEAAAGFNENDPSTWGNPGRNEPCPCGSGKKFKHCHGRLA</sequence>
<dbReference type="NCBIfam" id="NF009538">
    <property type="entry name" value="PRK12904.1"/>
    <property type="match status" value="1"/>
</dbReference>
<proteinExistence type="inferred from homology"/>
<evidence type="ECO:0000256" key="7">
    <source>
        <dbReference type="ARBA" id="ARBA00022519"/>
    </source>
</evidence>
<dbReference type="PANTHER" id="PTHR30612">
    <property type="entry name" value="SECA INNER MEMBRANE COMPONENT OF SEC PROTEIN SECRETION SYSTEM"/>
    <property type="match status" value="1"/>
</dbReference>
<dbReference type="PROSITE" id="PS51194">
    <property type="entry name" value="HELICASE_CTER"/>
    <property type="match status" value="1"/>
</dbReference>
<keyword evidence="23" id="KW-1185">Reference proteome</keyword>
<evidence type="ECO:0000256" key="5">
    <source>
        <dbReference type="ARBA" id="ARBA00022475"/>
    </source>
</evidence>
<keyword evidence="15 16" id="KW-0472">Membrane</keyword>
<dbReference type="InterPro" id="IPR011115">
    <property type="entry name" value="SecA_DEAD"/>
</dbReference>
<evidence type="ECO:0000259" key="20">
    <source>
        <dbReference type="PROSITE" id="PS51194"/>
    </source>
</evidence>
<dbReference type="InterPro" id="IPR011116">
    <property type="entry name" value="SecA_Wing/Scaffold"/>
</dbReference>
<evidence type="ECO:0000256" key="9">
    <source>
        <dbReference type="ARBA" id="ARBA00022741"/>
    </source>
</evidence>
<dbReference type="Pfam" id="PF07516">
    <property type="entry name" value="SecA_SW"/>
    <property type="match status" value="1"/>
</dbReference>
<comment type="function">
    <text evidence="16">Part of the Sec protein translocase complex. Interacts with the SecYEG preprotein conducting channel. Has a central role in coupling the hydrolysis of ATP to the transfer of proteins into and across the cell membrane, serving both as a receptor for the preprotein-SecB complex and as an ATP-driven molecular motor driving the stepwise translocation of polypeptide chains across the membrane.</text>
</comment>
<dbReference type="PANTHER" id="PTHR30612:SF0">
    <property type="entry name" value="CHLOROPLAST PROTEIN-TRANSPORTING ATPASE"/>
    <property type="match status" value="1"/>
</dbReference>
<protein>
    <recommendedName>
        <fullName evidence="16 17">Protein translocase subunit SecA</fullName>
        <ecNumber evidence="16">7.4.2.8</ecNumber>
    </recommendedName>
</protein>
<dbReference type="Gene3D" id="1.10.3060.10">
    <property type="entry name" value="Helical scaffold and wing domains of SecA"/>
    <property type="match status" value="1"/>
</dbReference>
<keyword evidence="11 16" id="KW-0067">ATP-binding</keyword>
<keyword evidence="12 16" id="KW-0653">Protein transport</keyword>
<evidence type="ECO:0000256" key="17">
    <source>
        <dbReference type="RuleBase" id="RU003874"/>
    </source>
</evidence>
<evidence type="ECO:0000256" key="4">
    <source>
        <dbReference type="ARBA" id="ARBA00022448"/>
    </source>
</evidence>
<dbReference type="PROSITE" id="PS51196">
    <property type="entry name" value="SECA_MOTOR_DEAD"/>
    <property type="match status" value="1"/>
</dbReference>
<dbReference type="InterPro" id="IPR014001">
    <property type="entry name" value="Helicase_ATP-bd"/>
</dbReference>
<evidence type="ECO:0000256" key="18">
    <source>
        <dbReference type="SAM" id="MobiDB-lite"/>
    </source>
</evidence>
<feature type="binding site" evidence="16">
    <location>
        <position position="502"/>
    </location>
    <ligand>
        <name>ATP</name>
        <dbReference type="ChEBI" id="CHEBI:30616"/>
    </ligand>
</feature>
<dbReference type="CDD" id="cd17928">
    <property type="entry name" value="DEXDc_SecA"/>
    <property type="match status" value="1"/>
</dbReference>
<evidence type="ECO:0000259" key="21">
    <source>
        <dbReference type="PROSITE" id="PS51196"/>
    </source>
</evidence>
<dbReference type="Gene3D" id="3.40.50.300">
    <property type="entry name" value="P-loop containing nucleotide triphosphate hydrolases"/>
    <property type="match status" value="2"/>
</dbReference>
<evidence type="ECO:0000256" key="8">
    <source>
        <dbReference type="ARBA" id="ARBA00022723"/>
    </source>
</evidence>
<dbReference type="InterPro" id="IPR011130">
    <property type="entry name" value="SecA_preprotein_X-link_dom"/>
</dbReference>
<evidence type="ECO:0000313" key="23">
    <source>
        <dbReference type="Proteomes" id="UP001553161"/>
    </source>
</evidence>